<organism evidence="2 3">
    <name type="scientific">Suillus placidus</name>
    <dbReference type="NCBI Taxonomy" id="48579"/>
    <lineage>
        <taxon>Eukaryota</taxon>
        <taxon>Fungi</taxon>
        <taxon>Dikarya</taxon>
        <taxon>Basidiomycota</taxon>
        <taxon>Agaricomycotina</taxon>
        <taxon>Agaricomycetes</taxon>
        <taxon>Agaricomycetidae</taxon>
        <taxon>Boletales</taxon>
        <taxon>Suillineae</taxon>
        <taxon>Suillaceae</taxon>
        <taxon>Suillus</taxon>
    </lineage>
</organism>
<sequence length="152" mass="16769">MSSLPQPFCYYVTDLQPVIPGQDQDGHDAEPDFFQGIHEHPQIARPRPQQRPGRFKRLRLAVTRSPRSGPPPAPAQPTTLSPAAAPTTFKAQLRHLFIRRSNYAAPPIIDVPFTQAKEHDAAAGAPKPDDDLVPDDTSVIIHQAPIHNNNPQ</sequence>
<protein>
    <submittedName>
        <fullName evidence="2">Uncharacterized protein</fullName>
    </submittedName>
</protein>
<gene>
    <name evidence="2" type="ORF">EV702DRAFT_1164927</name>
</gene>
<reference evidence="2" key="1">
    <citation type="journal article" date="2020" name="New Phytol.">
        <title>Comparative genomics reveals dynamic genome evolution in host specialist ectomycorrhizal fungi.</title>
        <authorList>
            <person name="Lofgren L.A."/>
            <person name="Nguyen N.H."/>
            <person name="Vilgalys R."/>
            <person name="Ruytinx J."/>
            <person name="Liao H.L."/>
            <person name="Branco S."/>
            <person name="Kuo A."/>
            <person name="LaButti K."/>
            <person name="Lipzen A."/>
            <person name="Andreopoulos W."/>
            <person name="Pangilinan J."/>
            <person name="Riley R."/>
            <person name="Hundley H."/>
            <person name="Na H."/>
            <person name="Barry K."/>
            <person name="Grigoriev I.V."/>
            <person name="Stajich J.E."/>
            <person name="Kennedy P.G."/>
        </authorList>
    </citation>
    <scope>NUCLEOTIDE SEQUENCE</scope>
    <source>
        <strain evidence="2">DOB743</strain>
    </source>
</reference>
<accession>A0A9P6ZFD9</accession>
<dbReference type="AlphaFoldDB" id="A0A9P6ZFD9"/>
<evidence type="ECO:0000256" key="1">
    <source>
        <dbReference type="SAM" id="MobiDB-lite"/>
    </source>
</evidence>
<keyword evidence="3" id="KW-1185">Reference proteome</keyword>
<proteinExistence type="predicted"/>
<feature type="compositionally biased region" description="Low complexity" evidence="1">
    <location>
        <begin position="76"/>
        <end position="86"/>
    </location>
</feature>
<comment type="caution">
    <text evidence="2">The sequence shown here is derived from an EMBL/GenBank/DDBJ whole genome shotgun (WGS) entry which is preliminary data.</text>
</comment>
<dbReference type="EMBL" id="JABBWD010000264">
    <property type="protein sequence ID" value="KAG1762316.1"/>
    <property type="molecule type" value="Genomic_DNA"/>
</dbReference>
<evidence type="ECO:0000313" key="2">
    <source>
        <dbReference type="EMBL" id="KAG1762316.1"/>
    </source>
</evidence>
<evidence type="ECO:0000313" key="3">
    <source>
        <dbReference type="Proteomes" id="UP000714275"/>
    </source>
</evidence>
<name>A0A9P6ZFD9_9AGAM</name>
<feature type="region of interest" description="Disordered" evidence="1">
    <location>
        <begin position="118"/>
        <end position="152"/>
    </location>
</feature>
<dbReference type="Proteomes" id="UP000714275">
    <property type="component" value="Unassembled WGS sequence"/>
</dbReference>
<feature type="region of interest" description="Disordered" evidence="1">
    <location>
        <begin position="61"/>
        <end position="86"/>
    </location>
</feature>